<accession>A0ABY6K617</accession>
<sequence>MLNSWKIYSKSRVVFHQGLKPYSPFQASGYRLLQHLSKGHYADTDVYWAHAALSQDPQTAVALITDKHVFLLEKCRFWGGWDIQWAVRVDDIISIPVVADQRLIITVRQVVNLYIYNTYCGNSCIE</sequence>
<keyword evidence="3" id="KW-1185">Reference proteome</keyword>
<evidence type="ECO:0000313" key="3">
    <source>
        <dbReference type="Proteomes" id="UP001235939"/>
    </source>
</evidence>
<proteinExistence type="predicted"/>
<dbReference type="Pfam" id="PF25037">
    <property type="entry name" value="VPS13_C"/>
    <property type="match status" value="1"/>
</dbReference>
<feature type="domain" description="Intermembrane lipid transfer protein VPS13-like C-terminal" evidence="1">
    <location>
        <begin position="16"/>
        <end position="109"/>
    </location>
</feature>
<evidence type="ECO:0000313" key="2">
    <source>
        <dbReference type="EMBL" id="UYV63298.1"/>
    </source>
</evidence>
<gene>
    <name evidence="2" type="ORF">LAZ67_2003686</name>
</gene>
<dbReference type="EMBL" id="CP092864">
    <property type="protein sequence ID" value="UYV63298.1"/>
    <property type="molecule type" value="Genomic_DNA"/>
</dbReference>
<name>A0ABY6K617_9ARAC</name>
<organism evidence="2 3">
    <name type="scientific">Cordylochernes scorpioides</name>
    <dbReference type="NCBI Taxonomy" id="51811"/>
    <lineage>
        <taxon>Eukaryota</taxon>
        <taxon>Metazoa</taxon>
        <taxon>Ecdysozoa</taxon>
        <taxon>Arthropoda</taxon>
        <taxon>Chelicerata</taxon>
        <taxon>Arachnida</taxon>
        <taxon>Pseudoscorpiones</taxon>
        <taxon>Cheliferoidea</taxon>
        <taxon>Chernetidae</taxon>
        <taxon>Cordylochernes</taxon>
    </lineage>
</organism>
<dbReference type="InterPro" id="IPR056748">
    <property type="entry name" value="VPS13-like_C"/>
</dbReference>
<dbReference type="Proteomes" id="UP001235939">
    <property type="component" value="Chromosome 02"/>
</dbReference>
<evidence type="ECO:0000259" key="1">
    <source>
        <dbReference type="Pfam" id="PF25037"/>
    </source>
</evidence>
<protein>
    <recommendedName>
        <fullName evidence="1">Intermembrane lipid transfer protein VPS13-like C-terminal domain-containing protein</fullName>
    </recommendedName>
</protein>
<reference evidence="2 3" key="1">
    <citation type="submission" date="2022-01" db="EMBL/GenBank/DDBJ databases">
        <title>A chromosomal length assembly of Cordylochernes scorpioides.</title>
        <authorList>
            <person name="Zeh D."/>
            <person name="Zeh J."/>
        </authorList>
    </citation>
    <scope>NUCLEOTIDE SEQUENCE [LARGE SCALE GENOMIC DNA]</scope>
    <source>
        <strain evidence="2">IN4F17</strain>
        <tissue evidence="2">Whole Body</tissue>
    </source>
</reference>